<accession>A0A6A2ZAZ7</accession>
<evidence type="ECO:0000313" key="1">
    <source>
        <dbReference type="EMBL" id="KAE8688917.1"/>
    </source>
</evidence>
<dbReference type="Proteomes" id="UP000436088">
    <property type="component" value="Unassembled WGS sequence"/>
</dbReference>
<evidence type="ECO:0000313" key="2">
    <source>
        <dbReference type="Proteomes" id="UP000436088"/>
    </source>
</evidence>
<reference evidence="1" key="1">
    <citation type="submission" date="2019-09" db="EMBL/GenBank/DDBJ databases">
        <title>Draft genome information of white flower Hibiscus syriacus.</title>
        <authorList>
            <person name="Kim Y.-M."/>
        </authorList>
    </citation>
    <scope>NUCLEOTIDE SEQUENCE [LARGE SCALE GENOMIC DNA]</scope>
    <source>
        <strain evidence="1">YM2019G1</strain>
    </source>
</reference>
<organism evidence="1 2">
    <name type="scientific">Hibiscus syriacus</name>
    <name type="common">Rose of Sharon</name>
    <dbReference type="NCBI Taxonomy" id="106335"/>
    <lineage>
        <taxon>Eukaryota</taxon>
        <taxon>Viridiplantae</taxon>
        <taxon>Streptophyta</taxon>
        <taxon>Embryophyta</taxon>
        <taxon>Tracheophyta</taxon>
        <taxon>Spermatophyta</taxon>
        <taxon>Magnoliopsida</taxon>
        <taxon>eudicotyledons</taxon>
        <taxon>Gunneridae</taxon>
        <taxon>Pentapetalae</taxon>
        <taxon>rosids</taxon>
        <taxon>malvids</taxon>
        <taxon>Malvales</taxon>
        <taxon>Malvaceae</taxon>
        <taxon>Malvoideae</taxon>
        <taxon>Hibiscus</taxon>
    </lineage>
</organism>
<name>A0A6A2ZAZ7_HIBSY</name>
<keyword evidence="2" id="KW-1185">Reference proteome</keyword>
<proteinExistence type="predicted"/>
<gene>
    <name evidence="1" type="ORF">F3Y22_tig00110948pilonHSYRG00017</name>
</gene>
<sequence>MDLVDQCSDDMQSNAAEVVEMMKATAWCLQIEYARRPSMSTVVKLFEGSVDVEGNMNEEFLNGLTPEAMEAYSSIILPSMLSGPR</sequence>
<dbReference type="AlphaFoldDB" id="A0A6A2ZAZ7"/>
<protein>
    <submittedName>
        <fullName evidence="1">Uncharacterized protein</fullName>
    </submittedName>
</protein>
<dbReference type="EMBL" id="VEPZ02001177">
    <property type="protein sequence ID" value="KAE8688917.1"/>
    <property type="molecule type" value="Genomic_DNA"/>
</dbReference>
<comment type="caution">
    <text evidence="1">The sequence shown here is derived from an EMBL/GenBank/DDBJ whole genome shotgun (WGS) entry which is preliminary data.</text>
</comment>